<dbReference type="SUPFAM" id="SSF52058">
    <property type="entry name" value="L domain-like"/>
    <property type="match status" value="1"/>
</dbReference>
<sequence length="223" mass="25932">MVKAQEYIENTFSLNREEIDLYGFTPEKEKLEGSLNLREFKKLKRLIVPYHKITSLDLTNCLDLVLLDIGGNPLTSLDLSNNPKIKHISVSGLNIKQDLNTFFHLKELEHICLDSCDFYGSLKPLAKTHLKKLYMTNSWNIKGGWEFLPATLETIECGKRKDIFGTLANYQNDSPTWRKDHDFLISRISRLEEKLTDQEKITKKILSEKEQLEKQLVTKNKLF</sequence>
<evidence type="ECO:0000313" key="1">
    <source>
        <dbReference type="EMBL" id="RIA89346.1"/>
    </source>
</evidence>
<comment type="caution">
    <text evidence="1">The sequence shown here is derived from an EMBL/GenBank/DDBJ whole genome shotgun (WGS) entry which is preliminary data.</text>
</comment>
<gene>
    <name evidence="1" type="ORF">C1645_825040</name>
</gene>
<evidence type="ECO:0000313" key="2">
    <source>
        <dbReference type="Proteomes" id="UP000265703"/>
    </source>
</evidence>
<organism evidence="1 2">
    <name type="scientific">Glomus cerebriforme</name>
    <dbReference type="NCBI Taxonomy" id="658196"/>
    <lineage>
        <taxon>Eukaryota</taxon>
        <taxon>Fungi</taxon>
        <taxon>Fungi incertae sedis</taxon>
        <taxon>Mucoromycota</taxon>
        <taxon>Glomeromycotina</taxon>
        <taxon>Glomeromycetes</taxon>
        <taxon>Glomerales</taxon>
        <taxon>Glomeraceae</taxon>
        <taxon>Glomus</taxon>
    </lineage>
</organism>
<dbReference type="OrthoDB" id="10353443at2759"/>
<dbReference type="Gene3D" id="3.80.10.10">
    <property type="entry name" value="Ribonuclease Inhibitor"/>
    <property type="match status" value="1"/>
</dbReference>
<dbReference type="AlphaFoldDB" id="A0A397SXF1"/>
<dbReference type="EMBL" id="QKYT01000224">
    <property type="protein sequence ID" value="RIA89346.1"/>
    <property type="molecule type" value="Genomic_DNA"/>
</dbReference>
<accession>A0A397SXF1</accession>
<reference evidence="1 2" key="1">
    <citation type="submission" date="2018-06" db="EMBL/GenBank/DDBJ databases">
        <title>Comparative genomics reveals the genomic features of Rhizophagus irregularis, R. cerebriforme, R. diaphanum and Gigaspora rosea, and their symbiotic lifestyle signature.</title>
        <authorList>
            <person name="Morin E."/>
            <person name="San Clemente H."/>
            <person name="Chen E.C.H."/>
            <person name="De La Providencia I."/>
            <person name="Hainaut M."/>
            <person name="Kuo A."/>
            <person name="Kohler A."/>
            <person name="Murat C."/>
            <person name="Tang N."/>
            <person name="Roy S."/>
            <person name="Loubradou J."/>
            <person name="Henrissat B."/>
            <person name="Grigoriev I.V."/>
            <person name="Corradi N."/>
            <person name="Roux C."/>
            <person name="Martin F.M."/>
        </authorList>
    </citation>
    <scope>NUCLEOTIDE SEQUENCE [LARGE SCALE GENOMIC DNA]</scope>
    <source>
        <strain evidence="1 2">DAOM 227022</strain>
    </source>
</reference>
<name>A0A397SXF1_9GLOM</name>
<keyword evidence="2" id="KW-1185">Reference proteome</keyword>
<dbReference type="InterPro" id="IPR032675">
    <property type="entry name" value="LRR_dom_sf"/>
</dbReference>
<proteinExistence type="predicted"/>
<dbReference type="STRING" id="658196.A0A397SXF1"/>
<protein>
    <submittedName>
        <fullName evidence="1">Uncharacterized protein</fullName>
    </submittedName>
</protein>
<dbReference type="Proteomes" id="UP000265703">
    <property type="component" value="Unassembled WGS sequence"/>
</dbReference>